<dbReference type="RefSeq" id="WP_167195989.1">
    <property type="nucleotide sequence ID" value="NZ_JAAORB010000013.1"/>
</dbReference>
<organism evidence="1 2">
    <name type="scientific">Roseovarius gahaiensis</name>
    <dbReference type="NCBI Taxonomy" id="2716691"/>
    <lineage>
        <taxon>Bacteria</taxon>
        <taxon>Pseudomonadati</taxon>
        <taxon>Pseudomonadota</taxon>
        <taxon>Alphaproteobacteria</taxon>
        <taxon>Rhodobacterales</taxon>
        <taxon>Roseobacteraceae</taxon>
        <taxon>Roseovarius</taxon>
    </lineage>
</organism>
<dbReference type="EMBL" id="JAAORB010000013">
    <property type="protein sequence ID" value="NHQ74560.1"/>
    <property type="molecule type" value="Genomic_DNA"/>
</dbReference>
<dbReference type="Proteomes" id="UP000639775">
    <property type="component" value="Unassembled WGS sequence"/>
</dbReference>
<gene>
    <name evidence="1" type="ORF">HAT86_08795</name>
</gene>
<evidence type="ECO:0000313" key="1">
    <source>
        <dbReference type="EMBL" id="NHQ74560.1"/>
    </source>
</evidence>
<keyword evidence="2" id="KW-1185">Reference proteome</keyword>
<evidence type="ECO:0000313" key="2">
    <source>
        <dbReference type="Proteomes" id="UP000639775"/>
    </source>
</evidence>
<proteinExistence type="predicted"/>
<accession>A0A967BDM2</accession>
<name>A0A967BDM2_9RHOB</name>
<protein>
    <submittedName>
        <fullName evidence="1">Uncharacterized protein</fullName>
    </submittedName>
</protein>
<comment type="caution">
    <text evidence="1">The sequence shown here is derived from an EMBL/GenBank/DDBJ whole genome shotgun (WGS) entry which is preliminary data.</text>
</comment>
<reference evidence="1" key="1">
    <citation type="submission" date="2020-03" db="EMBL/GenBank/DDBJ databases">
        <title>Roseovarius gahaiensis sp. nov., isolated from Gahai Saline Lake, China.</title>
        <authorList>
            <person name="Sun X."/>
        </authorList>
    </citation>
    <scope>NUCLEOTIDE SEQUENCE</scope>
    <source>
        <strain evidence="1">GH877</strain>
    </source>
</reference>
<dbReference type="AlphaFoldDB" id="A0A967BDM2"/>
<sequence length="283" mass="30883">MSFEARNNVIRVTDTNGDVVFDTGTPMPHIAAVLTHTVTHAFPESGDTPVALGFDILSKVVSGCRDFQCQSEYICKDVYTCGYEYQCNYEYICDYDPFGGGYQCGYENVCGNVYVCGYEERCNFERVCDWVDVEGYATSSGNQVSALEHSQTYTLGTAPTGTNPDFLLVLMRAGRLNAGNQSDFGTFISAVPNGEMIAANGSTVLESAFIPGGAPWLSRIVSVFLEGDAVKAEFKHSNRQYTSLRATGYAEACYGYPSAAAPPDHTSSTWEITFELYVGKFTT</sequence>